<keyword evidence="4 8" id="KW-0812">Transmembrane</keyword>
<keyword evidence="5 9" id="KW-0798">TonB box</keyword>
<comment type="similarity">
    <text evidence="8 9">Belongs to the TonB-dependent receptor family.</text>
</comment>
<dbReference type="Pfam" id="PF07715">
    <property type="entry name" value="Plug"/>
    <property type="match status" value="1"/>
</dbReference>
<protein>
    <submittedName>
        <fullName evidence="13">SusC/RagA family TonB-linked outer membrane protein</fullName>
    </submittedName>
</protein>
<evidence type="ECO:0000256" key="7">
    <source>
        <dbReference type="ARBA" id="ARBA00023237"/>
    </source>
</evidence>
<dbReference type="InterPro" id="IPR012910">
    <property type="entry name" value="Plug_dom"/>
</dbReference>
<feature type="signal peptide" evidence="10">
    <location>
        <begin position="1"/>
        <end position="25"/>
    </location>
</feature>
<dbReference type="NCBIfam" id="TIGR04057">
    <property type="entry name" value="SusC_RagA_signa"/>
    <property type="match status" value="1"/>
</dbReference>
<evidence type="ECO:0000259" key="11">
    <source>
        <dbReference type="Pfam" id="PF00593"/>
    </source>
</evidence>
<evidence type="ECO:0000259" key="12">
    <source>
        <dbReference type="Pfam" id="PF07715"/>
    </source>
</evidence>
<dbReference type="InterPro" id="IPR023997">
    <property type="entry name" value="TonB-dep_OMP_SusC/RagA_CS"/>
</dbReference>
<evidence type="ECO:0000256" key="8">
    <source>
        <dbReference type="PROSITE-ProRule" id="PRU01360"/>
    </source>
</evidence>
<feature type="chain" id="PRO_5029455034" evidence="10">
    <location>
        <begin position="26"/>
        <end position="1101"/>
    </location>
</feature>
<dbReference type="NCBIfam" id="TIGR04056">
    <property type="entry name" value="OMP_RagA_SusC"/>
    <property type="match status" value="1"/>
</dbReference>
<keyword evidence="7 8" id="KW-0998">Cell outer membrane</keyword>
<evidence type="ECO:0000256" key="4">
    <source>
        <dbReference type="ARBA" id="ARBA00022692"/>
    </source>
</evidence>
<evidence type="ECO:0000313" key="13">
    <source>
        <dbReference type="EMBL" id="MVN20436.1"/>
    </source>
</evidence>
<evidence type="ECO:0000256" key="6">
    <source>
        <dbReference type="ARBA" id="ARBA00023136"/>
    </source>
</evidence>
<keyword evidence="14" id="KW-1185">Reference proteome</keyword>
<evidence type="ECO:0000256" key="3">
    <source>
        <dbReference type="ARBA" id="ARBA00022452"/>
    </source>
</evidence>
<comment type="subcellular location">
    <subcellularLocation>
        <location evidence="1 8">Cell outer membrane</location>
        <topology evidence="1 8">Multi-pass membrane protein</topology>
    </subcellularLocation>
</comment>
<evidence type="ECO:0000256" key="2">
    <source>
        <dbReference type="ARBA" id="ARBA00022448"/>
    </source>
</evidence>
<sequence length="1101" mass="119785">MNLKFTFFKTLLTVIGVMLYTVLHAQTGTVSGTVTAEKDKQTLPAVSVVVKGKPGGTQTGLDGTFKVKADKGDVLVFTSIGFVTKQVTVGSSTNIQVALAESSNTLNEVVVVGYGTQSRSTVTSAVAKLDNQVLATAPRANIGSALQGTISGVQVVNSSGSPGSSPLITLRGGASISSSTAPLVVVDGIIRSYNDIPSEDIASIDVLKDAAATAIYGARANNGVILITTKQGKSGVSQISYKFTEGYNKQRDNYHYLDAGDFIYYNRLGNINSGRTLAQINASRGYGLLTDAANAASFDIKAETPANIGLLQQGWQDIDDPANPGSKIIYKDHGQQIQNLLFRNSHTQDHYLSATGGNDKGRYFSSLDYYNEDGVIIGSNYNRYSGTLNGSYKVKPNIEVSSGATFSTSSQLGVVGSSEINTLYRNLALWPTFNPWLDAADTQPNPGNGVTDGNPLYWLNKLKRSNEVDRITANAAVKWDIRPDLYLRVSGSGYLYQTVNQSFQQATQTYTQIFAAVPSFSTSRESYNQYYRTFQQTYDAILNYTKDFGKHHITALLGAEYYDQTALTIQVDGTNAPTDAIPTANASTTFNVGANTSSQSENRIISSFTRVGYDYDRKYLFNFVLREDGVSQLAFQKRLGFFPGISAGWDVVRENFFENSGISKVVSTLKPRVSYGTNGNIAGLGNYDVQGVYSSQTLYNGLGTFLNTGLTNNNLVWEKSRTTDVGADIGFFKDRISLIFDYYNRITSDLLTNLSLPSYTGFSTLKTNLGTLQNRGVEFTLNGNIINNPKGFRLSAGVTASYVRNKVLKLPYNGNVNNRQGGLQVYDPKSGQVIYVGGLQEGQEPGQIYGYKQVSIFKDAADVAAVAGNRIDNVANITGPNLPAGKGGHITPGDVNWLDVDKNDTIDSRDQVYLGNINPRWQGGFNINVAYKALSLYTRFQYNTGNTIYNDLVARTLGNYQGTFNYIDLIKQAWSPTNTVTDIPKVYYADQVVGSKQNYTRGNNGTATLNGNNSNFYESGNYLACREITLSYDFPKNLLGKTKFLSGARIYVSGENLFYLKKFSGPTPEAPIDPSTGLINGIYQGTYPTPKSFVFGIQASF</sequence>
<dbReference type="SUPFAM" id="SSF49464">
    <property type="entry name" value="Carboxypeptidase regulatory domain-like"/>
    <property type="match status" value="1"/>
</dbReference>
<dbReference type="Pfam" id="PF00593">
    <property type="entry name" value="TonB_dep_Rec_b-barrel"/>
    <property type="match status" value="1"/>
</dbReference>
<dbReference type="Proteomes" id="UP000462014">
    <property type="component" value="Unassembled WGS sequence"/>
</dbReference>
<dbReference type="InterPro" id="IPR036942">
    <property type="entry name" value="Beta-barrel_TonB_sf"/>
</dbReference>
<dbReference type="InterPro" id="IPR039426">
    <property type="entry name" value="TonB-dep_rcpt-like"/>
</dbReference>
<gene>
    <name evidence="13" type="ORF">GO621_02670</name>
</gene>
<dbReference type="RefSeq" id="WP_157563943.1">
    <property type="nucleotide sequence ID" value="NZ_WPIK01000002.1"/>
</dbReference>
<dbReference type="InterPro" id="IPR037066">
    <property type="entry name" value="Plug_dom_sf"/>
</dbReference>
<evidence type="ECO:0000256" key="1">
    <source>
        <dbReference type="ARBA" id="ARBA00004571"/>
    </source>
</evidence>
<evidence type="ECO:0000256" key="5">
    <source>
        <dbReference type="ARBA" id="ARBA00023077"/>
    </source>
</evidence>
<name>A0A7K1SSZ0_9SPHI</name>
<dbReference type="GO" id="GO:0009279">
    <property type="term" value="C:cell outer membrane"/>
    <property type="evidence" value="ECO:0007669"/>
    <property type="project" value="UniProtKB-SubCell"/>
</dbReference>
<dbReference type="InterPro" id="IPR000531">
    <property type="entry name" value="Beta-barrel_TonB"/>
</dbReference>
<dbReference type="Gene3D" id="2.40.170.20">
    <property type="entry name" value="TonB-dependent receptor, beta-barrel domain"/>
    <property type="match status" value="1"/>
</dbReference>
<dbReference type="EMBL" id="WPIK01000002">
    <property type="protein sequence ID" value="MVN20436.1"/>
    <property type="molecule type" value="Genomic_DNA"/>
</dbReference>
<comment type="caution">
    <text evidence="13">The sequence shown here is derived from an EMBL/GenBank/DDBJ whole genome shotgun (WGS) entry which is preliminary data.</text>
</comment>
<organism evidence="13 14">
    <name type="scientific">Mucilaginibacter arboris</name>
    <dbReference type="NCBI Taxonomy" id="2682090"/>
    <lineage>
        <taxon>Bacteria</taxon>
        <taxon>Pseudomonadati</taxon>
        <taxon>Bacteroidota</taxon>
        <taxon>Sphingobacteriia</taxon>
        <taxon>Sphingobacteriales</taxon>
        <taxon>Sphingobacteriaceae</taxon>
        <taxon>Mucilaginibacter</taxon>
    </lineage>
</organism>
<dbReference type="SUPFAM" id="SSF56935">
    <property type="entry name" value="Porins"/>
    <property type="match status" value="1"/>
</dbReference>
<reference evidence="13 14" key="1">
    <citation type="submission" date="2019-12" db="EMBL/GenBank/DDBJ databases">
        <title>Mucilaginibacter sp. HMF7410 genome sequencing and assembly.</title>
        <authorList>
            <person name="Kang H."/>
            <person name="Cha I."/>
            <person name="Kim H."/>
            <person name="Joh K."/>
        </authorList>
    </citation>
    <scope>NUCLEOTIDE SEQUENCE [LARGE SCALE GENOMIC DNA]</scope>
    <source>
        <strain evidence="13 14">HMF7410</strain>
    </source>
</reference>
<dbReference type="Pfam" id="PF13715">
    <property type="entry name" value="CarbopepD_reg_2"/>
    <property type="match status" value="1"/>
</dbReference>
<feature type="domain" description="TonB-dependent receptor plug" evidence="12">
    <location>
        <begin position="120"/>
        <end position="224"/>
    </location>
</feature>
<keyword evidence="2 8" id="KW-0813">Transport</keyword>
<evidence type="ECO:0000256" key="9">
    <source>
        <dbReference type="RuleBase" id="RU003357"/>
    </source>
</evidence>
<keyword evidence="6 8" id="KW-0472">Membrane</keyword>
<dbReference type="PROSITE" id="PS52016">
    <property type="entry name" value="TONB_DEPENDENT_REC_3"/>
    <property type="match status" value="1"/>
</dbReference>
<dbReference type="AlphaFoldDB" id="A0A7K1SSZ0"/>
<dbReference type="InterPro" id="IPR023996">
    <property type="entry name" value="TonB-dep_OMP_SusC/RagA"/>
</dbReference>
<accession>A0A7K1SSZ0</accession>
<evidence type="ECO:0000256" key="10">
    <source>
        <dbReference type="SAM" id="SignalP"/>
    </source>
</evidence>
<keyword evidence="10" id="KW-0732">Signal</keyword>
<feature type="domain" description="TonB-dependent receptor-like beta-barrel" evidence="11">
    <location>
        <begin position="425"/>
        <end position="808"/>
    </location>
</feature>
<proteinExistence type="inferred from homology"/>
<dbReference type="Gene3D" id="2.170.130.10">
    <property type="entry name" value="TonB-dependent receptor, plug domain"/>
    <property type="match status" value="1"/>
</dbReference>
<keyword evidence="3 8" id="KW-1134">Transmembrane beta strand</keyword>
<dbReference type="InterPro" id="IPR008969">
    <property type="entry name" value="CarboxyPept-like_regulatory"/>
</dbReference>
<evidence type="ECO:0000313" key="14">
    <source>
        <dbReference type="Proteomes" id="UP000462014"/>
    </source>
</evidence>